<dbReference type="EMBL" id="JARBJD010000060">
    <property type="protein sequence ID" value="KAK2956071.1"/>
    <property type="molecule type" value="Genomic_DNA"/>
</dbReference>
<comment type="caution">
    <text evidence="1">The sequence shown here is derived from an EMBL/GenBank/DDBJ whole genome shotgun (WGS) entry which is preliminary data.</text>
</comment>
<dbReference type="Proteomes" id="UP001281761">
    <property type="component" value="Unassembled WGS sequence"/>
</dbReference>
<evidence type="ECO:0000313" key="1">
    <source>
        <dbReference type="EMBL" id="KAK2956071.1"/>
    </source>
</evidence>
<sequence>MALYLKSAREGSLYSELPTISNDRLYTYALETYTSNDLITTDLVLTMLKEREVQNEQVLNLTFHNALSLNNFFLANETLRALATLPSAAHSYPIYRQIFANALFNNDEAASLLLSLSASISSSRFIDHSPKSLTSVNLHHFNNLPDCVARQRSLLYSEAAYHQTVPQSLNSLRFPVTTLNFVTVASQHRHNLHRLSILSNVSSSLPGLSHKLHDDGDGITFIQLLQSAYSAIMIAKEYQIVLPLRNETFDAIANYLVEKYDSVSVPQIDFSSMTLEEAISRHLSSFTSVAPVSREKLLKRISSDLKAFPVADNIPIVNRSRLQSFEMVGMFGWDPVSMTTSHQTLNAIEDYFLSILLLSTARRRGFSFESIFSRSFLSALLSLMTRTASFYNGIMYHPSSSSSAINLPSMNNVKAHLVVSQFPTVASVAMIQSSPRSLLRFEPLLRTSEQILPISSVSWDFTQTRTQLNYRIRERVVGEIDTLLEETASAMKELEEKDYEGHLMIATVFYSNLVSLSPFHAFNEQLASLLSSFMLLSITLPIQTYSSDPATFLKNHNQLQHPSQLSWKTAQALSEGTWPDEVGSKQIFLKPKTPAKRTLGCPRSYLGIANKMEDELCNILEKMENVMHMNYETEG</sequence>
<protein>
    <submittedName>
        <fullName evidence="1">Uncharacterized protein</fullName>
    </submittedName>
</protein>
<gene>
    <name evidence="1" type="ORF">BLNAU_9048</name>
</gene>
<organism evidence="1 2">
    <name type="scientific">Blattamonas nauphoetae</name>
    <dbReference type="NCBI Taxonomy" id="2049346"/>
    <lineage>
        <taxon>Eukaryota</taxon>
        <taxon>Metamonada</taxon>
        <taxon>Preaxostyla</taxon>
        <taxon>Oxymonadida</taxon>
        <taxon>Blattamonas</taxon>
    </lineage>
</organism>
<reference evidence="1 2" key="1">
    <citation type="journal article" date="2022" name="bioRxiv">
        <title>Genomics of Preaxostyla Flagellates Illuminates Evolutionary Transitions and the Path Towards Mitochondrial Loss.</title>
        <authorList>
            <person name="Novak L.V.F."/>
            <person name="Treitli S.C."/>
            <person name="Pyrih J."/>
            <person name="Halakuc P."/>
            <person name="Pipaliya S.V."/>
            <person name="Vacek V."/>
            <person name="Brzon O."/>
            <person name="Soukal P."/>
            <person name="Eme L."/>
            <person name="Dacks J.B."/>
            <person name="Karnkowska A."/>
            <person name="Elias M."/>
            <person name="Hampl V."/>
        </authorList>
    </citation>
    <scope>NUCLEOTIDE SEQUENCE [LARGE SCALE GENOMIC DNA]</scope>
    <source>
        <strain evidence="1">NAU3</strain>
        <tissue evidence="1">Gut</tissue>
    </source>
</reference>
<name>A0ABQ9XX54_9EUKA</name>
<keyword evidence="2" id="KW-1185">Reference proteome</keyword>
<evidence type="ECO:0000313" key="2">
    <source>
        <dbReference type="Proteomes" id="UP001281761"/>
    </source>
</evidence>
<proteinExistence type="predicted"/>
<accession>A0ABQ9XX54</accession>